<protein>
    <submittedName>
        <fullName evidence="1">Uncharacterized protein</fullName>
    </submittedName>
</protein>
<dbReference type="AlphaFoldDB" id="H2XRP1"/>
<organism evidence="1 2">
    <name type="scientific">Ciona intestinalis</name>
    <name type="common">Transparent sea squirt</name>
    <name type="synonym">Ascidia intestinalis</name>
    <dbReference type="NCBI Taxonomy" id="7719"/>
    <lineage>
        <taxon>Eukaryota</taxon>
        <taxon>Metazoa</taxon>
        <taxon>Chordata</taxon>
        <taxon>Tunicata</taxon>
        <taxon>Ascidiacea</taxon>
        <taxon>Phlebobranchia</taxon>
        <taxon>Cionidae</taxon>
        <taxon>Ciona</taxon>
    </lineage>
</organism>
<dbReference type="Ensembl" id="ENSCINT00000031927.1">
    <property type="protein sequence ID" value="ENSCINP00000032325.1"/>
    <property type="gene ID" value="ENSCING00000022556.1"/>
</dbReference>
<reference evidence="2" key="1">
    <citation type="journal article" date="2002" name="Science">
        <title>The draft genome of Ciona intestinalis: insights into chordate and vertebrate origins.</title>
        <authorList>
            <person name="Dehal P."/>
            <person name="Satou Y."/>
            <person name="Campbell R.K."/>
            <person name="Chapman J."/>
            <person name="Degnan B."/>
            <person name="De Tomaso A."/>
            <person name="Davidson B."/>
            <person name="Di Gregorio A."/>
            <person name="Gelpke M."/>
            <person name="Goodstein D.M."/>
            <person name="Harafuji N."/>
            <person name="Hastings K.E."/>
            <person name="Ho I."/>
            <person name="Hotta K."/>
            <person name="Huang W."/>
            <person name="Kawashima T."/>
            <person name="Lemaire P."/>
            <person name="Martinez D."/>
            <person name="Meinertzhagen I.A."/>
            <person name="Necula S."/>
            <person name="Nonaka M."/>
            <person name="Putnam N."/>
            <person name="Rash S."/>
            <person name="Saiga H."/>
            <person name="Satake M."/>
            <person name="Terry A."/>
            <person name="Yamada L."/>
            <person name="Wang H.G."/>
            <person name="Awazu S."/>
            <person name="Azumi K."/>
            <person name="Boore J."/>
            <person name="Branno M."/>
            <person name="Chin-Bow S."/>
            <person name="DeSantis R."/>
            <person name="Doyle S."/>
            <person name="Francino P."/>
            <person name="Keys D.N."/>
            <person name="Haga S."/>
            <person name="Hayashi H."/>
            <person name="Hino K."/>
            <person name="Imai K.S."/>
            <person name="Inaba K."/>
            <person name="Kano S."/>
            <person name="Kobayashi K."/>
            <person name="Kobayashi M."/>
            <person name="Lee B.I."/>
            <person name="Makabe K.W."/>
            <person name="Manohar C."/>
            <person name="Matassi G."/>
            <person name="Medina M."/>
            <person name="Mochizuki Y."/>
            <person name="Mount S."/>
            <person name="Morishita T."/>
            <person name="Miura S."/>
            <person name="Nakayama A."/>
            <person name="Nishizaka S."/>
            <person name="Nomoto H."/>
            <person name="Ohta F."/>
            <person name="Oishi K."/>
            <person name="Rigoutsos I."/>
            <person name="Sano M."/>
            <person name="Sasaki A."/>
            <person name="Sasakura Y."/>
            <person name="Shoguchi E."/>
            <person name="Shin-i T."/>
            <person name="Spagnuolo A."/>
            <person name="Stainier D."/>
            <person name="Suzuki M.M."/>
            <person name="Tassy O."/>
            <person name="Takatori N."/>
            <person name="Tokuoka M."/>
            <person name="Yagi K."/>
            <person name="Yoshizaki F."/>
            <person name="Wada S."/>
            <person name="Zhang C."/>
            <person name="Hyatt P.D."/>
            <person name="Larimer F."/>
            <person name="Detter C."/>
            <person name="Doggett N."/>
            <person name="Glavina T."/>
            <person name="Hawkins T."/>
            <person name="Richardson P."/>
            <person name="Lucas S."/>
            <person name="Kohara Y."/>
            <person name="Levine M."/>
            <person name="Satoh N."/>
            <person name="Rokhsar D.S."/>
        </authorList>
    </citation>
    <scope>NUCLEOTIDE SEQUENCE [LARGE SCALE GENOMIC DNA]</scope>
</reference>
<proteinExistence type="predicted"/>
<sequence length="227" mass="25579">MNNKRFWNLLSPLIEHHPIKCPSGFSTGFNSGCIENKCDPLQPEIELGLQSLMPCVPSKYFSLGFNGKDHFLLVNATEATEQEVVFLFNTDVKEKVLTIKIVSNSENVEGLFAMATNRANVILSESKSRDFTVQYKRVTVKKYRYVHEFIIYCSVSFVASELLAIPKLEECIVFSLSLHPGLQPTPQVKNVPAVDILCTEISWKVVEKSEQFFLLDCTLVFTNSTAS</sequence>
<reference evidence="1" key="2">
    <citation type="submission" date="2025-08" db="UniProtKB">
        <authorList>
            <consortium name="Ensembl"/>
        </authorList>
    </citation>
    <scope>IDENTIFICATION</scope>
</reference>
<dbReference type="HOGENOM" id="CLU_1222055_0_0_1"/>
<evidence type="ECO:0000313" key="1">
    <source>
        <dbReference type="Ensembl" id="ENSCINP00000032325.1"/>
    </source>
</evidence>
<keyword evidence="2" id="KW-1185">Reference proteome</keyword>
<name>H2XRP1_CIOIN</name>
<dbReference type="InParanoid" id="H2XRP1"/>
<evidence type="ECO:0000313" key="2">
    <source>
        <dbReference type="Proteomes" id="UP000008144"/>
    </source>
</evidence>
<reference evidence="1" key="3">
    <citation type="submission" date="2025-09" db="UniProtKB">
        <authorList>
            <consortium name="Ensembl"/>
        </authorList>
    </citation>
    <scope>IDENTIFICATION</scope>
</reference>
<accession>H2XRP1</accession>
<dbReference type="Proteomes" id="UP000008144">
    <property type="component" value="Unassembled WGS sequence"/>
</dbReference>